<accession>A0A0D6NJ32</accession>
<keyword evidence="2" id="KW-1185">Reference proteome</keyword>
<gene>
    <name evidence="1" type="ORF">Abor_010_188</name>
</gene>
<proteinExistence type="predicted"/>
<dbReference type="EMBL" id="BAMX01000010">
    <property type="protein sequence ID" value="GAN65625.1"/>
    <property type="molecule type" value="Genomic_DNA"/>
</dbReference>
<reference evidence="1 2" key="1">
    <citation type="submission" date="2012-11" db="EMBL/GenBank/DDBJ databases">
        <title>Whole genome sequence of Acetobacter orientalis 21F-2.</title>
        <authorList>
            <person name="Azuma Y."/>
            <person name="Higashiura N."/>
            <person name="Hirakawa H."/>
            <person name="Matsushita K."/>
        </authorList>
    </citation>
    <scope>NUCLEOTIDE SEQUENCE [LARGE SCALE GENOMIC DNA]</scope>
    <source>
        <strain evidence="1 2">21F-2</strain>
    </source>
</reference>
<sequence length="396" mass="45457">MVEEQGNLVPETNFVHTQSDQDIFGNTHETYPRTATQFEKGCINSDDEARAYYAEHGAQECIHAFALAEILVRRKKPYEAACLYGLCYRLHSKSQKQFPDTSTLLLSRLLCFLKAGKELPEHDMHLLAAQAPVYARYVATMRTIWRGQAADLAQSLRGMGNAFEEFVSGEEIDQLYLEQAKQVQPSVFERHIGHEGTVRAIPPLLCLYWDKEPPTEIMENIYFHQGIPDLDLKIFNHDEAVDWLYRFYGTEARDFFLSMRSAAEAANFFKLHATNLYGGWWLNTTLRLAGENALDFVLQEQSDVALFLTPECRVNDCFFGTTQQSGFMQECLLILYENCYKHKHLYPEYKTGSGVFGRALSRRAYRVLEGVESNECIKLYSPEQLNTLVYRSQNPA</sequence>
<dbReference type="Proteomes" id="UP000032670">
    <property type="component" value="Unassembled WGS sequence"/>
</dbReference>
<protein>
    <submittedName>
        <fullName evidence="1">Uncharacterized protein</fullName>
    </submittedName>
</protein>
<dbReference type="STRING" id="1231341.Abor_010_188"/>
<dbReference type="RefSeq" id="WP_048840645.1">
    <property type="nucleotide sequence ID" value="NZ_BAMX01000010.1"/>
</dbReference>
<dbReference type="AlphaFoldDB" id="A0A0D6NJ32"/>
<evidence type="ECO:0000313" key="1">
    <source>
        <dbReference type="EMBL" id="GAN65625.1"/>
    </source>
</evidence>
<organism evidence="1 2">
    <name type="scientific">Acetobacter orientalis</name>
    <dbReference type="NCBI Taxonomy" id="146474"/>
    <lineage>
        <taxon>Bacteria</taxon>
        <taxon>Pseudomonadati</taxon>
        <taxon>Pseudomonadota</taxon>
        <taxon>Alphaproteobacteria</taxon>
        <taxon>Acetobacterales</taxon>
        <taxon>Acetobacteraceae</taxon>
        <taxon>Acetobacter</taxon>
    </lineage>
</organism>
<name>A0A0D6NJ32_9PROT</name>
<accession>A0A6N3SXA4</accession>
<comment type="caution">
    <text evidence="1">The sequence shown here is derived from an EMBL/GenBank/DDBJ whole genome shotgun (WGS) entry which is preliminary data.</text>
</comment>
<dbReference type="GeneID" id="76203772"/>
<evidence type="ECO:0000313" key="2">
    <source>
        <dbReference type="Proteomes" id="UP000032670"/>
    </source>
</evidence>